<protein>
    <submittedName>
        <fullName evidence="7">Carboxylic acid reductase</fullName>
    </submittedName>
</protein>
<feature type="compositionally biased region" description="Basic and acidic residues" evidence="4">
    <location>
        <begin position="2587"/>
        <end position="2601"/>
    </location>
</feature>
<evidence type="ECO:0000256" key="4">
    <source>
        <dbReference type="SAM" id="MobiDB-lite"/>
    </source>
</evidence>
<name>A0A1Q9EPT8_SYMMI</name>
<feature type="compositionally biased region" description="Basic and acidic residues" evidence="4">
    <location>
        <begin position="4203"/>
        <end position="4215"/>
    </location>
</feature>
<dbReference type="EMBL" id="LSRX01000096">
    <property type="protein sequence ID" value="OLQ09454.1"/>
    <property type="molecule type" value="Genomic_DNA"/>
</dbReference>
<keyword evidence="5" id="KW-0812">Transmembrane</keyword>
<evidence type="ECO:0000313" key="7">
    <source>
        <dbReference type="EMBL" id="OLQ09454.1"/>
    </source>
</evidence>
<feature type="transmembrane region" description="Helical" evidence="5">
    <location>
        <begin position="3578"/>
        <end position="3601"/>
    </location>
</feature>
<dbReference type="GO" id="GO:0008408">
    <property type="term" value="F:3'-5' exonuclease activity"/>
    <property type="evidence" value="ECO:0007669"/>
    <property type="project" value="InterPro"/>
</dbReference>
<feature type="coiled-coil region" evidence="3">
    <location>
        <begin position="2891"/>
        <end position="2918"/>
    </location>
</feature>
<feature type="domain" description="3'-5' exonuclease" evidence="6">
    <location>
        <begin position="2942"/>
        <end position="3113"/>
    </location>
</feature>
<evidence type="ECO:0000256" key="5">
    <source>
        <dbReference type="SAM" id="Phobius"/>
    </source>
</evidence>
<dbReference type="Pfam" id="PF01612">
    <property type="entry name" value="DNA_pol_A_exo1"/>
    <property type="match status" value="1"/>
</dbReference>
<feature type="region of interest" description="Disordered" evidence="4">
    <location>
        <begin position="4191"/>
        <end position="4215"/>
    </location>
</feature>
<dbReference type="InterPro" id="IPR012337">
    <property type="entry name" value="RNaseH-like_sf"/>
</dbReference>
<dbReference type="InterPro" id="IPR041679">
    <property type="entry name" value="DNA2/NAM7-like_C"/>
</dbReference>
<dbReference type="SUPFAM" id="SSF53098">
    <property type="entry name" value="Ribonuclease H-like"/>
    <property type="match status" value="1"/>
</dbReference>
<dbReference type="InterPro" id="IPR020845">
    <property type="entry name" value="AMP-binding_CS"/>
</dbReference>
<dbReference type="OrthoDB" id="10253869at2759"/>
<dbReference type="PANTHER" id="PTHR10887">
    <property type="entry name" value="DNA2/NAM7 HELICASE FAMILY"/>
    <property type="match status" value="1"/>
</dbReference>
<comment type="caution">
    <text evidence="7">The sequence shown here is derived from an EMBL/GenBank/DDBJ whole genome shotgun (WGS) entry which is preliminary data.</text>
</comment>
<dbReference type="PANTHER" id="PTHR10887:SF495">
    <property type="entry name" value="HELICASE SENATAXIN ISOFORM X1-RELATED"/>
    <property type="match status" value="1"/>
</dbReference>
<feature type="transmembrane region" description="Helical" evidence="5">
    <location>
        <begin position="3809"/>
        <end position="3828"/>
    </location>
</feature>
<dbReference type="Gene3D" id="3.30.300.30">
    <property type="match status" value="1"/>
</dbReference>
<dbReference type="Gene3D" id="3.40.50.720">
    <property type="entry name" value="NAD(P)-binding Rossmann-like Domain"/>
    <property type="match status" value="1"/>
</dbReference>
<keyword evidence="3" id="KW-0175">Coiled coil</keyword>
<gene>
    <name evidence="7" type="primary">car</name>
    <name evidence="7" type="ORF">AK812_SmicGene6930</name>
</gene>
<feature type="compositionally biased region" description="Polar residues" evidence="4">
    <location>
        <begin position="4191"/>
        <end position="4202"/>
    </location>
</feature>
<evidence type="ECO:0000259" key="6">
    <source>
        <dbReference type="SMART" id="SM00474"/>
    </source>
</evidence>
<dbReference type="InterPro" id="IPR041677">
    <property type="entry name" value="DNA2/NAM7_AAA_11"/>
</dbReference>
<dbReference type="Gene3D" id="3.40.50.300">
    <property type="entry name" value="P-loop containing nucleotide triphosphate hydrolases"/>
    <property type="match status" value="3"/>
</dbReference>
<keyword evidence="8" id="KW-1185">Reference proteome</keyword>
<reference evidence="7 8" key="1">
    <citation type="submission" date="2016-02" db="EMBL/GenBank/DDBJ databases">
        <title>Genome analysis of coral dinoflagellate symbionts highlights evolutionary adaptations to a symbiotic lifestyle.</title>
        <authorList>
            <person name="Aranda M."/>
            <person name="Li Y."/>
            <person name="Liew Y.J."/>
            <person name="Baumgarten S."/>
            <person name="Simakov O."/>
            <person name="Wilson M."/>
            <person name="Piel J."/>
            <person name="Ashoor H."/>
            <person name="Bougouffa S."/>
            <person name="Bajic V.B."/>
            <person name="Ryu T."/>
            <person name="Ravasi T."/>
            <person name="Bayer T."/>
            <person name="Micklem G."/>
            <person name="Kim H."/>
            <person name="Bhak J."/>
            <person name="Lajeunesse T.C."/>
            <person name="Voolstra C.R."/>
        </authorList>
    </citation>
    <scope>NUCLEOTIDE SEQUENCE [LARGE SCALE GENOMIC DNA]</scope>
    <source>
        <strain evidence="7 8">CCMP2467</strain>
    </source>
</reference>
<dbReference type="SUPFAM" id="SSF51735">
    <property type="entry name" value="NAD(P)-binding Rossmann-fold domains"/>
    <property type="match status" value="1"/>
</dbReference>
<dbReference type="SUPFAM" id="SSF56672">
    <property type="entry name" value="DNA/RNA polymerases"/>
    <property type="match status" value="1"/>
</dbReference>
<accession>A0A1Q9EPT8</accession>
<feature type="transmembrane region" description="Helical" evidence="5">
    <location>
        <begin position="3775"/>
        <end position="3803"/>
    </location>
</feature>
<keyword evidence="2" id="KW-0597">Phosphoprotein</keyword>
<sequence>MAIVPVATTFTESKAAFTERYSKMFTAQILRADRAAFLKIAENITCVFIRARACALKPFSPHLFNPSFGLTNLAMFFRSDLWIQHGRQPQGVDGLEGLDATRVAKANLLYQLTLEVADSFLRPGNKLPSDWRPGSATSCRWHLAALSSFEEGSLWMEDPAGEVEHEFKGRKVKGVCVPVTAAGFRFDGKRLHATMPWAGRRDVIVAYMSRGARALEAEHASFLIKLGFLLDRKKQPQPAGATGATKAVIGVYRTPEQFVADAVKVGHPTQLSSLLPTEIRGAVRKIHRVGEANVAKERTAILRRWVGMAADLEAAEDEFKRDLPKFRKDVLASKRLLLFRDLLREVGHEDDELVADIAKGFDLTGKLPRSNVFVRRFRPAEQTESQLRAGAKRLRDGLLAAVKASDNPVVDAGVPEDVPTNASLTHRFGVLQGVTEDGPKVRPIDNYLSSQVNAAVTQVEQVSVHTIDVVAGMLGCWLHEWFRAGRPSHSSPLCKAWDLRTAYKQLPLSDASFELDSYFVIFNGSTGTSEIYRQRVLPFGSAASVTSFIRAAYALWRLGTLGLDLVWSEYFDDYLSVCGQEFARHCDFVISLFFQLLGWEVSKDKELSYDSMCTVLGVRINLMDAKLGLCFLGNTDKRRADAVAQIDAALASNKLDPAECEKLRGRLQFASCQIFGRRPRAALKVLAQHGRQRKWELSESTSLALGQLKHFLEEGRPRLVRARRDDYVHIYVDASFEPNGHCGLGGVVFSSSGIPLSWFEQKVDDQYITALRTEGTRAKETVIFELEALVLSICLDVFRPFVDRKGVVVFTDNEGVFGCFVRGHSDDIMCIPLIDFFARVAHEYLEPVLARLECFGTGSKVQLQSLSAAFTHIFSQHLSNHQKDIRRNATALEGETELVHTSSSPGSDSLHRNQMSNICFAVIGHERYLPGCEITVSKKSSSNRALTGSTHATQAENKGHHMVGHIAGKGWQQVLQEPEPALLYAKSSAQDAGDLRRLDLTKDDVEVVSAQHHIACAAASSGGNVYNFPSANHFDILDTWLILAGWSLGSHAVSAVLCQFEKLGLMPLAAVYLDPRAPGPLSSVSRCMGCFFASAELPGFRSAVLSVDFFAPRAGARSTSESNGIRLLDRESVLAKQRILLHAHAEQGKLPVVLLTWPEVKQARNGNSLLATAVGGSAGDEALGGHRTATAQSIMPGGDFHVFAVDTFAAANTWFPSGWLADKDMTFPQLHETCVAAKCHGTSALCSCSFPFAIYQKDLVIPDRAVNALAARMSSETLPEVAQQGCPGRGAYPAGAPSDSTGVSPTEQVWNGFKTSRGLIVSQVYRLNGREVVDIFEEEAQSLTPVHFYDLGLEDVRPDPVSLLPSQRRKVEGWNLQETLRNAFGVLALRPALGELGKTGELKWTTWRTLGQRSTDLSRYLTSILPKSACVILSARNSVDWIVALLAIVLAGCMAVPIHFLAPESFREAVSAEADVRAAFTDTPKNWKSVRVLDLGKMGEMEAQGALLRKSDELRDASLSSLKRQLQGLLEDGRAPKTSTTSAGQALQAFLAAEKWDDELGQLIVMLARHDMQWLTALVAPGTVGPLTLRALAESWMPAQARAQWEAVGERFGDVWLTAVLEALSRHGRPDSDCLAYALRLGRRQTFLDPCAVELVCRLAASLPLHAQQAWFDLADKVAPAKVGASYEVLRATPLRSTRENDQEAYELAEGSVVEVLQVSGSAVEVASEVAQGWIDLWDGSGAPIMDETIPEPIAMILYTSGSTGAPKGALIKNSALNRYMCNRISTGESDFSGVLIHGAPLSTSASPYNIFGNILEGGRGVVLQEGAQLFEVAQSVGPTQLGGVPQMWALLYKRFQDRLSSCDEAGAKALRQEAKSWLGPRIHQINCGGALPCPAVMRWLQSTYSDAEVSENYGLTEAGGITASGPGQLPPIKDGVQVRLEDFGMYKTTDVPPRGEICVKTRRMAAGYLNRPDITSESFTSDGFFRTGDIGEMPDPKHLRVIDRKKAFFKLSNGEWVSPEAVEAILMECPEVQQVLVHGDSAHDCIVAVAVARVPAEQVLDAFRGVMQLRTGVRHFETPQAVHVTSEAWDANNGLLTATGKLCRRKILEHFATPIQEMLESGKHDRTEHEVVRLIRQGTDEKAWQNLNLTSVAAVSASHALRLSFGVDVSVIHLLQKPPLAAMKAHVEGRQRLPLNTPEELVGLGSFVPMSGDRSSKILLTGATGHVGACVLQHLVTSGLRVTTLVRGPSHASAKKRLLETLLRRGYNEAAEQLRLDGVRVVAGDLSGEFCNLPQEEFRDLAGGIILHVAAEVHHLQSYSALEATNVQGTRRLLMLASLAPTKFVLISTESAQEHRRSSGYGQTKHAAESLVQEALSCGMQGSILQLGMVGPDRVTGASNVQDWLTRYVLGTLQLGAWHGAGSLRLFACEEVAKAIVARIHDDTCKPAACVLPAELLMGLVASSEVLSRRLREVALAEWQELLAELPESNFMYPLRHYYWRGLGRDLTEEGPHGYEQDSVNCMLKFLDREGLFPKAPKLHLFKPCELCKDKRSVSASLVICGTLALTGRAPKTLVRGRRSDYRKLRDAAADTADDAKSTEMDGSGEPGDNLMTAEGWAAWQQELVNIEFQEEKRQVEERLRQWPVEKLVAEGLALSNLQVKRAGEFFGDPLIEFSLPSAQPHDFQSGDWLLATKSSKHPLLPGVLSAQVVDVQPTKILCAMPVEPSSSIEWRLDRGVNEVTFNRITHALSSFGDDGVPGDVRAILLGHEDLEERNSMEDLSLKLPSEIALDESQHEAVQSLQMQRLSLIQGPPGCGKTRTACSLLQAAHSAGLRVLAVADSNAAVDQLLQGLLSIGVEALRTGAPASVRDSLRERALKHQLEKHPRRKQRRKLMKELLELNRTVTELEQQAEENRDRLSKAHDGFRGETLLVNLHEVNRATEVFDGQAWLEKKLATGGAVGWDMEWIPDTGAREENPVALMQFADAHTALLLRTHRSGKWLPKSVRDLLLSKSCQKVTLGYDGSDRRKVQASFDLEPEAVVDLQKMAEDRGFQRSIGLKKLGRAFGLKMYKDPTLSMSFWEASILSEDQVRYAADDAFFTYSLYDRLLMFQRSNAPDAGTEDASVEGLEDPDDEASLLFKKLKRSQKHRELKKRELFDLQDQMAKDVLNEAQVICSTLSGCGSGILTDLTFDLVLMDEAGQATVPHALLAFCKLSKDGRIVMIGDQKQLPPTCVSQRAAEGGLKESIFDYLLRVTGMAPSMLSLQWPVFGKGGRLSLAFRAAPGLRGGGGAGECQCVVGIVRQLLRTLDAEEIGVISPYRMQVLGIRKALRGAVEVRSVDGYQGREKTVIIFSCVRSGSGNIGFLADFRRLNVALTRAKSGLIVVGNPKALATHFLWKNWLEFMRHFELTLPFHTLTMRFLREEDGLRWMEGEIVQKLSTTALVKIPIPENPALPAALGVLEQSDAAPGEWQQLHLGSRVQVCIVGCDDQNSRLRLSMLPEPKTSVAAETRTEVHNIPMKPRGAAPEEEGPQSKTGVEAKPKGKRTIKGKASPIGMEGETPVYSGNLEGLFGVFWRFAVRLAFAISDLAGLASILALIAWSRVAKCVGHHASLTALKRFDQRYTNQSVAVAMELIEEPFLRSPPAFTQLLEPFVDQLWAGSVAVLPQLPSLPRYTSESWQDEGGVMMARRVSSQKSEVGHLPHAGFARSSSRLVTNLDPTLLRSVSLSECVRGFGQYLDSTRSVDKRLSRPSEKFDAFISHDWGTSRWLKLGCLLILFNTRAAVVGTVLASTVLGVLCSLQVLPTSDFVVMAGHATFLFLLFFWHSIRDLCNASPRVFLDKLCISQDNPEEKKLGILGLGAFLKASEKLVILWSPRYFHRLWCTYEIVTFLRLHGEAARIQIMPAKMAWLLALTVLMWQSVLFTGRFLIDSVGDTVWFPVSLATVLLEVLGLLPLYNYHGLEIFADIETLPNQLQQFRLQQAECTCCSNGHRHPDTGERIECDRQLVLSTLQRWHSESQELGDPTGSDAFLESFNSMVQSQLSLHGNVGGDMLLLADYAIFALGANAPWMISKIPVIVNGPSEPLAGLALFSWTLKQLLDHLMLYMLTFTFMRMTMFMWKYVAPVLVFESRRKLALVLVLPQILLGAVAWVPWWFLLQQMPEESFAPLLAFLQLLIIDVLLFFGFRPSVTSQAPGDSSSTRGTEERREVEAGLGREETASWDLDFMGVQSSVSCPEEDVRLALAALGYPECSEDFCLKNVYTYRDVLIFLQMEIVDREKKRGFCMSAVPAVVEYDCDGADAYVAS</sequence>
<dbReference type="Gene3D" id="3.40.50.12780">
    <property type="entry name" value="N-terminal domain of ligase-like"/>
    <property type="match status" value="2"/>
</dbReference>
<dbReference type="CDD" id="cd06141">
    <property type="entry name" value="WRN_exo"/>
    <property type="match status" value="1"/>
</dbReference>
<evidence type="ECO:0000256" key="1">
    <source>
        <dbReference type="ARBA" id="ARBA00022450"/>
    </source>
</evidence>
<keyword evidence="1" id="KW-0596">Phosphopantetheine</keyword>
<dbReference type="InterPro" id="IPR047187">
    <property type="entry name" value="SF1_C_Upf1"/>
</dbReference>
<dbReference type="InterPro" id="IPR013120">
    <property type="entry name" value="FAR_NAD-bd"/>
</dbReference>
<feature type="region of interest" description="Disordered" evidence="4">
    <location>
        <begin position="3520"/>
        <end position="3554"/>
    </location>
</feature>
<dbReference type="InterPro" id="IPR036291">
    <property type="entry name" value="NAD(P)-bd_dom_sf"/>
</dbReference>
<evidence type="ECO:0000256" key="3">
    <source>
        <dbReference type="SAM" id="Coils"/>
    </source>
</evidence>
<dbReference type="InterPro" id="IPR000873">
    <property type="entry name" value="AMP-dep_synth/lig_dom"/>
</dbReference>
<dbReference type="InterPro" id="IPR043502">
    <property type="entry name" value="DNA/RNA_pol_sf"/>
</dbReference>
<feature type="transmembrane region" description="Helical" evidence="5">
    <location>
        <begin position="3909"/>
        <end position="3930"/>
    </location>
</feature>
<keyword evidence="5" id="KW-0472">Membrane</keyword>
<dbReference type="SUPFAM" id="SSF52540">
    <property type="entry name" value="P-loop containing nucleoside triphosphate hydrolases"/>
    <property type="match status" value="1"/>
</dbReference>
<dbReference type="SMART" id="SM00474">
    <property type="entry name" value="35EXOc"/>
    <property type="match status" value="1"/>
</dbReference>
<keyword evidence="5" id="KW-1133">Transmembrane helix</keyword>
<evidence type="ECO:0000256" key="2">
    <source>
        <dbReference type="ARBA" id="ARBA00022553"/>
    </source>
</evidence>
<dbReference type="InterPro" id="IPR042099">
    <property type="entry name" value="ANL_N_sf"/>
</dbReference>
<feature type="transmembrane region" description="Helical" evidence="5">
    <location>
        <begin position="4135"/>
        <end position="4154"/>
    </location>
</feature>
<organism evidence="7 8">
    <name type="scientific">Symbiodinium microadriaticum</name>
    <name type="common">Dinoflagellate</name>
    <name type="synonym">Zooxanthella microadriatica</name>
    <dbReference type="NCBI Taxonomy" id="2951"/>
    <lineage>
        <taxon>Eukaryota</taxon>
        <taxon>Sar</taxon>
        <taxon>Alveolata</taxon>
        <taxon>Dinophyceae</taxon>
        <taxon>Suessiales</taxon>
        <taxon>Symbiodiniaceae</taxon>
        <taxon>Symbiodinium</taxon>
    </lineage>
</organism>
<proteinExistence type="predicted"/>
<feature type="transmembrane region" description="Helical" evidence="5">
    <location>
        <begin position="3936"/>
        <end position="3957"/>
    </location>
</feature>
<dbReference type="InterPro" id="IPR045055">
    <property type="entry name" value="DNA2/NAM7-like"/>
</dbReference>
<feature type="transmembrane region" description="Helical" evidence="5">
    <location>
        <begin position="4166"/>
        <end position="4186"/>
    </location>
</feature>
<dbReference type="Pfam" id="PF07993">
    <property type="entry name" value="NAD_binding_4"/>
    <property type="match status" value="1"/>
</dbReference>
<dbReference type="Pfam" id="PF00501">
    <property type="entry name" value="AMP-binding"/>
    <property type="match status" value="2"/>
</dbReference>
<dbReference type="Proteomes" id="UP000186817">
    <property type="component" value="Unassembled WGS sequence"/>
</dbReference>
<dbReference type="InterPro" id="IPR002562">
    <property type="entry name" value="3'-5'_exonuclease_dom"/>
</dbReference>
<dbReference type="GO" id="GO:0004386">
    <property type="term" value="F:helicase activity"/>
    <property type="evidence" value="ECO:0007669"/>
    <property type="project" value="InterPro"/>
</dbReference>
<dbReference type="InterPro" id="IPR045851">
    <property type="entry name" value="AMP-bd_C_sf"/>
</dbReference>
<feature type="transmembrane region" description="Helical" evidence="5">
    <location>
        <begin position="4103"/>
        <end position="4123"/>
    </location>
</feature>
<dbReference type="Gene3D" id="3.30.420.10">
    <property type="entry name" value="Ribonuclease H-like superfamily/Ribonuclease H"/>
    <property type="match status" value="1"/>
</dbReference>
<feature type="region of interest" description="Disordered" evidence="4">
    <location>
        <begin position="2587"/>
        <end position="2609"/>
    </location>
</feature>
<dbReference type="InterPro" id="IPR036397">
    <property type="entry name" value="RNaseH_sf"/>
</dbReference>
<dbReference type="GO" id="GO:0003676">
    <property type="term" value="F:nucleic acid binding"/>
    <property type="evidence" value="ECO:0007669"/>
    <property type="project" value="InterPro"/>
</dbReference>
<dbReference type="InterPro" id="IPR027417">
    <property type="entry name" value="P-loop_NTPase"/>
</dbReference>
<dbReference type="Pfam" id="PF13086">
    <property type="entry name" value="AAA_11"/>
    <property type="match status" value="2"/>
</dbReference>
<dbReference type="SUPFAM" id="SSF56801">
    <property type="entry name" value="Acetyl-CoA synthetase-like"/>
    <property type="match status" value="1"/>
</dbReference>
<dbReference type="GO" id="GO:0006139">
    <property type="term" value="P:nucleobase-containing compound metabolic process"/>
    <property type="evidence" value="ECO:0007669"/>
    <property type="project" value="InterPro"/>
</dbReference>
<dbReference type="PROSITE" id="PS00455">
    <property type="entry name" value="AMP_BINDING"/>
    <property type="match status" value="1"/>
</dbReference>
<dbReference type="CDD" id="cd18808">
    <property type="entry name" value="SF1_C_Upf1"/>
    <property type="match status" value="1"/>
</dbReference>
<evidence type="ECO:0000313" key="8">
    <source>
        <dbReference type="Proteomes" id="UP000186817"/>
    </source>
</evidence>
<dbReference type="Pfam" id="PF13087">
    <property type="entry name" value="AAA_12"/>
    <property type="match status" value="1"/>
</dbReference>